<feature type="transmembrane region" description="Helical" evidence="7">
    <location>
        <begin position="347"/>
        <end position="368"/>
    </location>
</feature>
<evidence type="ECO:0000256" key="7">
    <source>
        <dbReference type="SAM" id="Phobius"/>
    </source>
</evidence>
<feature type="transmembrane region" description="Helical" evidence="7">
    <location>
        <begin position="249"/>
        <end position="269"/>
    </location>
</feature>
<name>A0A7I8VBG5_9ANNE</name>
<comment type="subcellular location">
    <subcellularLocation>
        <location evidence="1">Membrane</location>
        <topology evidence="1">Multi-pass membrane protein</topology>
    </subcellularLocation>
</comment>
<evidence type="ECO:0000313" key="9">
    <source>
        <dbReference type="Proteomes" id="UP000549394"/>
    </source>
</evidence>
<dbReference type="InterPro" id="IPR002657">
    <property type="entry name" value="BilAc:Na_symport/Acr3"/>
</dbReference>
<evidence type="ECO:0000256" key="5">
    <source>
        <dbReference type="ARBA" id="ARBA00022989"/>
    </source>
</evidence>
<accession>A0A7I8VBG5</accession>
<keyword evidence="4" id="KW-0769">Symport</keyword>
<organism evidence="8 9">
    <name type="scientific">Dimorphilus gyrociliatus</name>
    <dbReference type="NCBI Taxonomy" id="2664684"/>
    <lineage>
        <taxon>Eukaryota</taxon>
        <taxon>Metazoa</taxon>
        <taxon>Spiralia</taxon>
        <taxon>Lophotrochozoa</taxon>
        <taxon>Annelida</taxon>
        <taxon>Polychaeta</taxon>
        <taxon>Polychaeta incertae sedis</taxon>
        <taxon>Dinophilidae</taxon>
        <taxon>Dimorphilus</taxon>
    </lineage>
</organism>
<dbReference type="InterPro" id="IPR004710">
    <property type="entry name" value="Bilac:Na_transpt"/>
</dbReference>
<comment type="caution">
    <text evidence="8">The sequence shown here is derived from an EMBL/GenBank/DDBJ whole genome shotgun (WGS) entry which is preliminary data.</text>
</comment>
<evidence type="ECO:0000313" key="8">
    <source>
        <dbReference type="EMBL" id="CAD5113675.1"/>
    </source>
</evidence>
<feature type="transmembrane region" description="Helical" evidence="7">
    <location>
        <begin position="281"/>
        <end position="301"/>
    </location>
</feature>
<feature type="transmembrane region" description="Helical" evidence="7">
    <location>
        <begin position="191"/>
        <end position="212"/>
    </location>
</feature>
<dbReference type="InterPro" id="IPR038770">
    <property type="entry name" value="Na+/solute_symporter_sf"/>
</dbReference>
<feature type="transmembrane region" description="Helical" evidence="7">
    <location>
        <begin position="413"/>
        <end position="432"/>
    </location>
</feature>
<evidence type="ECO:0000256" key="1">
    <source>
        <dbReference type="ARBA" id="ARBA00004141"/>
    </source>
</evidence>
<comment type="similarity">
    <text evidence="2">Belongs to the bile acid:sodium symporter (BASS) (TC 2.A.28) family.</text>
</comment>
<evidence type="ECO:0000256" key="6">
    <source>
        <dbReference type="ARBA" id="ARBA00023136"/>
    </source>
</evidence>
<dbReference type="PANTHER" id="PTHR10361">
    <property type="entry name" value="SODIUM-BILE ACID COTRANSPORTER"/>
    <property type="match status" value="1"/>
</dbReference>
<dbReference type="Pfam" id="PF01758">
    <property type="entry name" value="SBF"/>
    <property type="match status" value="1"/>
</dbReference>
<feature type="transmembrane region" description="Helical" evidence="7">
    <location>
        <begin position="151"/>
        <end position="171"/>
    </location>
</feature>
<evidence type="ECO:0000256" key="2">
    <source>
        <dbReference type="ARBA" id="ARBA00006528"/>
    </source>
</evidence>
<keyword evidence="4" id="KW-0813">Transport</keyword>
<dbReference type="Gene3D" id="1.20.1530.20">
    <property type="match status" value="1"/>
</dbReference>
<dbReference type="GO" id="GO:0015293">
    <property type="term" value="F:symporter activity"/>
    <property type="evidence" value="ECO:0007669"/>
    <property type="project" value="UniProtKB-KW"/>
</dbReference>
<dbReference type="GO" id="GO:0016020">
    <property type="term" value="C:membrane"/>
    <property type="evidence" value="ECO:0007669"/>
    <property type="project" value="UniProtKB-SubCell"/>
</dbReference>
<evidence type="ECO:0000256" key="3">
    <source>
        <dbReference type="ARBA" id="ARBA00022692"/>
    </source>
</evidence>
<reference evidence="8 9" key="1">
    <citation type="submission" date="2020-08" db="EMBL/GenBank/DDBJ databases">
        <authorList>
            <person name="Hejnol A."/>
        </authorList>
    </citation>
    <scope>NUCLEOTIDE SEQUENCE [LARGE SCALE GENOMIC DNA]</scope>
</reference>
<feature type="transmembrane region" description="Helical" evidence="7">
    <location>
        <begin position="313"/>
        <end position="335"/>
    </location>
</feature>
<gene>
    <name evidence="8" type="ORF">DGYR_LOCUS2629</name>
</gene>
<dbReference type="PANTHER" id="PTHR10361:SF28">
    <property type="entry name" value="P3 PROTEIN-RELATED"/>
    <property type="match status" value="1"/>
</dbReference>
<sequence length="492" mass="54731">MFAESKEFAMKASTTGCPFMKIFFGFLAFSTSFSKAQSIEDDFPPFNASLVRPNVYLRMTYQTTVPMLLSCLTLEDIDGYVKVHTDDTKIATVAPNHVNVSCQNEPFKMVNLTVRGVFIGRTRLRVKTYNISNIEQGEHNIPVVIMVPNRMLTGIFIVCVIFFMLLLNFGFGCKLEVDVIKEIIKKPIPPLIGFLCQSALMPLIGLALSKAMRMSNDIGFGILVLAASPGGGGSNVWTLMLGGDLNLSLCMTFFSKIAALFMMPFWLFVLGRMYEYESANIPFRSIATGLVTLIVPVLLGLALRKCKPSAGEFVIKCLKPLALIFVIFVIVFGSITNKYIYQMWGMHWYLVPGSLLCIYFGYTLGYLIARLTRQGHRKALTIAIETGVQDTGIAIVLLQGAFKFPMGDLAASVPMTAALFTPVPLLCILIGMRIRYCCQEGRCVLRPQNAVDSEKVDIEKKSPECAISTIDIDDNYKLEKKEDPQELYTIKL</sequence>
<evidence type="ECO:0000256" key="4">
    <source>
        <dbReference type="ARBA" id="ARBA00022847"/>
    </source>
</evidence>
<keyword evidence="5 7" id="KW-1133">Transmembrane helix</keyword>
<feature type="transmembrane region" description="Helical" evidence="7">
    <location>
        <begin position="218"/>
        <end position="237"/>
    </location>
</feature>
<dbReference type="Proteomes" id="UP000549394">
    <property type="component" value="Unassembled WGS sequence"/>
</dbReference>
<dbReference type="EMBL" id="CAJFCJ010000004">
    <property type="protein sequence ID" value="CAD5113675.1"/>
    <property type="molecule type" value="Genomic_DNA"/>
</dbReference>
<proteinExistence type="inferred from homology"/>
<keyword evidence="9" id="KW-1185">Reference proteome</keyword>
<dbReference type="AlphaFoldDB" id="A0A7I8VBG5"/>
<keyword evidence="3 7" id="KW-0812">Transmembrane</keyword>
<keyword evidence="6 7" id="KW-0472">Membrane</keyword>
<dbReference type="OrthoDB" id="203097at2759"/>
<feature type="transmembrane region" description="Helical" evidence="7">
    <location>
        <begin position="380"/>
        <end position="401"/>
    </location>
</feature>
<protein>
    <submittedName>
        <fullName evidence="8">DgyrCDS2836</fullName>
    </submittedName>
</protein>